<organism evidence="2 3">
    <name type="scientific">Dryococelus australis</name>
    <dbReference type="NCBI Taxonomy" id="614101"/>
    <lineage>
        <taxon>Eukaryota</taxon>
        <taxon>Metazoa</taxon>
        <taxon>Ecdysozoa</taxon>
        <taxon>Arthropoda</taxon>
        <taxon>Hexapoda</taxon>
        <taxon>Insecta</taxon>
        <taxon>Pterygota</taxon>
        <taxon>Neoptera</taxon>
        <taxon>Polyneoptera</taxon>
        <taxon>Phasmatodea</taxon>
        <taxon>Verophasmatodea</taxon>
        <taxon>Anareolatae</taxon>
        <taxon>Phasmatidae</taxon>
        <taxon>Eurycanthinae</taxon>
        <taxon>Dryococelus</taxon>
    </lineage>
</organism>
<reference evidence="2 3" key="1">
    <citation type="submission" date="2023-02" db="EMBL/GenBank/DDBJ databases">
        <title>LHISI_Scaffold_Assembly.</title>
        <authorList>
            <person name="Stuart O.P."/>
            <person name="Cleave R."/>
            <person name="Magrath M.J.L."/>
            <person name="Mikheyev A.S."/>
        </authorList>
    </citation>
    <scope>NUCLEOTIDE SEQUENCE [LARGE SCALE GENOMIC DNA]</scope>
    <source>
        <strain evidence="2">Daus_M_001</strain>
        <tissue evidence="2">Leg muscle</tissue>
    </source>
</reference>
<gene>
    <name evidence="2" type="ORF">PR048_023383</name>
</gene>
<protein>
    <submittedName>
        <fullName evidence="2">Uncharacterized protein</fullName>
    </submittedName>
</protein>
<dbReference type="EMBL" id="JARBHB010000009">
    <property type="protein sequence ID" value="KAJ8875488.1"/>
    <property type="molecule type" value="Genomic_DNA"/>
</dbReference>
<evidence type="ECO:0000313" key="3">
    <source>
        <dbReference type="Proteomes" id="UP001159363"/>
    </source>
</evidence>
<comment type="caution">
    <text evidence="2">The sequence shown here is derived from an EMBL/GenBank/DDBJ whole genome shotgun (WGS) entry which is preliminary data.</text>
</comment>
<name>A0ABQ9GTX6_9NEOP</name>
<evidence type="ECO:0000256" key="1">
    <source>
        <dbReference type="SAM" id="MobiDB-lite"/>
    </source>
</evidence>
<keyword evidence="3" id="KW-1185">Reference proteome</keyword>
<dbReference type="Proteomes" id="UP001159363">
    <property type="component" value="Chromosome 8"/>
</dbReference>
<sequence>MNPENRRGASEQQKNQTVKRKLVSELTEIQKRERHPENSICKENKNNETHVVTQELNEQTMCQLGPSQDISIIQRIDFLENEITLLMWVSTSDV</sequence>
<accession>A0ABQ9GTX6</accession>
<feature type="region of interest" description="Disordered" evidence="1">
    <location>
        <begin position="1"/>
        <end position="20"/>
    </location>
</feature>
<evidence type="ECO:0000313" key="2">
    <source>
        <dbReference type="EMBL" id="KAJ8875488.1"/>
    </source>
</evidence>
<proteinExistence type="predicted"/>